<proteinExistence type="inferred from homology"/>
<dbReference type="GO" id="GO:0019441">
    <property type="term" value="P:L-tryptophan catabolic process to kynurenine"/>
    <property type="evidence" value="ECO:0007669"/>
    <property type="project" value="UniProtKB-UniRule"/>
</dbReference>
<feature type="region of interest" description="Disordered" evidence="4">
    <location>
        <begin position="302"/>
        <end position="325"/>
    </location>
</feature>
<dbReference type="InterPro" id="IPR011051">
    <property type="entry name" value="RmlC_Cupin_sf"/>
</dbReference>
<dbReference type="InterPro" id="IPR029058">
    <property type="entry name" value="AB_hydrolase_fold"/>
</dbReference>
<dbReference type="VEuPathDB" id="FungiDB:ASPSYDRAFT_62451"/>
<evidence type="ECO:0000256" key="3">
    <source>
        <dbReference type="HAMAP-Rule" id="MF_03014"/>
    </source>
</evidence>
<dbReference type="ESTHER" id="9euro-a0a1l9t005">
    <property type="family name" value="Kynurenine-formamidase"/>
</dbReference>
<evidence type="ECO:0000313" key="6">
    <source>
        <dbReference type="Proteomes" id="UP000184356"/>
    </source>
</evidence>
<comment type="similarity">
    <text evidence="3">Belongs to the kynurenine formamidase family.</text>
</comment>
<reference evidence="6" key="1">
    <citation type="journal article" date="2017" name="Genome Biol.">
        <title>Comparative genomics reveals high biological diversity and specific adaptations in the industrially and medically important fungal genus Aspergillus.</title>
        <authorList>
            <person name="de Vries R.P."/>
            <person name="Riley R."/>
            <person name="Wiebenga A."/>
            <person name="Aguilar-Osorio G."/>
            <person name="Amillis S."/>
            <person name="Uchima C.A."/>
            <person name="Anderluh G."/>
            <person name="Asadollahi M."/>
            <person name="Askin M."/>
            <person name="Barry K."/>
            <person name="Battaglia E."/>
            <person name="Bayram O."/>
            <person name="Benocci T."/>
            <person name="Braus-Stromeyer S.A."/>
            <person name="Caldana C."/>
            <person name="Canovas D."/>
            <person name="Cerqueira G.C."/>
            <person name="Chen F."/>
            <person name="Chen W."/>
            <person name="Choi C."/>
            <person name="Clum A."/>
            <person name="Dos Santos R.A."/>
            <person name="Damasio A.R."/>
            <person name="Diallinas G."/>
            <person name="Emri T."/>
            <person name="Fekete E."/>
            <person name="Flipphi M."/>
            <person name="Freyberg S."/>
            <person name="Gallo A."/>
            <person name="Gournas C."/>
            <person name="Habgood R."/>
            <person name="Hainaut M."/>
            <person name="Harispe M.L."/>
            <person name="Henrissat B."/>
            <person name="Hilden K.S."/>
            <person name="Hope R."/>
            <person name="Hossain A."/>
            <person name="Karabika E."/>
            <person name="Karaffa L."/>
            <person name="Karanyi Z."/>
            <person name="Krasevec N."/>
            <person name="Kuo A."/>
            <person name="Kusch H."/>
            <person name="LaButti K."/>
            <person name="Lagendijk E.L."/>
            <person name="Lapidus A."/>
            <person name="Levasseur A."/>
            <person name="Lindquist E."/>
            <person name="Lipzen A."/>
            <person name="Logrieco A.F."/>
            <person name="MacCabe A."/>
            <person name="Maekelae M.R."/>
            <person name="Malavazi I."/>
            <person name="Melin P."/>
            <person name="Meyer V."/>
            <person name="Mielnichuk N."/>
            <person name="Miskei M."/>
            <person name="Molnar A.P."/>
            <person name="Mule G."/>
            <person name="Ngan C.Y."/>
            <person name="Orejas M."/>
            <person name="Orosz E."/>
            <person name="Ouedraogo J.P."/>
            <person name="Overkamp K.M."/>
            <person name="Park H.-S."/>
            <person name="Perrone G."/>
            <person name="Piumi F."/>
            <person name="Punt P.J."/>
            <person name="Ram A.F."/>
            <person name="Ramon A."/>
            <person name="Rauscher S."/>
            <person name="Record E."/>
            <person name="Riano-Pachon D.M."/>
            <person name="Robert V."/>
            <person name="Roehrig J."/>
            <person name="Ruller R."/>
            <person name="Salamov A."/>
            <person name="Salih N.S."/>
            <person name="Samson R.A."/>
            <person name="Sandor E."/>
            <person name="Sanguinetti M."/>
            <person name="Schuetze T."/>
            <person name="Sepcic K."/>
            <person name="Shelest E."/>
            <person name="Sherlock G."/>
            <person name="Sophianopoulou V."/>
            <person name="Squina F.M."/>
            <person name="Sun H."/>
            <person name="Susca A."/>
            <person name="Todd R.B."/>
            <person name="Tsang A."/>
            <person name="Unkles S.E."/>
            <person name="van de Wiele N."/>
            <person name="van Rossen-Uffink D."/>
            <person name="Oliveira J.V."/>
            <person name="Vesth T.C."/>
            <person name="Visser J."/>
            <person name="Yu J.-H."/>
            <person name="Zhou M."/>
            <person name="Andersen M.R."/>
            <person name="Archer D.B."/>
            <person name="Baker S.E."/>
            <person name="Benoit I."/>
            <person name="Brakhage A.A."/>
            <person name="Braus G.H."/>
            <person name="Fischer R."/>
            <person name="Frisvad J.C."/>
            <person name="Goldman G.H."/>
            <person name="Houbraken J."/>
            <person name="Oakley B."/>
            <person name="Pocsi I."/>
            <person name="Scazzocchio C."/>
            <person name="Seiboth B."/>
            <person name="vanKuyk P.A."/>
            <person name="Wortman J."/>
            <person name="Dyer P.S."/>
            <person name="Grigoriev I.V."/>
        </authorList>
    </citation>
    <scope>NUCLEOTIDE SEQUENCE [LARGE SCALE GENOMIC DNA]</scope>
    <source>
        <strain evidence="6">CBS 593.65</strain>
    </source>
</reference>
<comment type="catalytic activity">
    <reaction evidence="3">
        <text>N-formyl-L-kynurenine + H2O = L-kynurenine + formate + H(+)</text>
        <dbReference type="Rhea" id="RHEA:13009"/>
        <dbReference type="ChEBI" id="CHEBI:15377"/>
        <dbReference type="ChEBI" id="CHEBI:15378"/>
        <dbReference type="ChEBI" id="CHEBI:15740"/>
        <dbReference type="ChEBI" id="CHEBI:57959"/>
        <dbReference type="ChEBI" id="CHEBI:58629"/>
        <dbReference type="EC" id="3.5.1.9"/>
    </reaction>
</comment>
<keyword evidence="2 3" id="KW-0823">Tryptophan catabolism</keyword>
<dbReference type="InterPro" id="IPR014710">
    <property type="entry name" value="RmlC-like_jellyroll"/>
</dbReference>
<dbReference type="SUPFAM" id="SSF51182">
    <property type="entry name" value="RmlC-like cupins"/>
    <property type="match status" value="1"/>
</dbReference>
<dbReference type="EC" id="3.5.1.9" evidence="3"/>
<dbReference type="Proteomes" id="UP000184356">
    <property type="component" value="Unassembled WGS sequence"/>
</dbReference>
<accession>A0A1L9T005</accession>
<dbReference type="STRING" id="1036612.A0A1L9T005"/>
<dbReference type="HAMAP" id="MF_03014">
    <property type="entry name" value="KFase"/>
    <property type="match status" value="1"/>
</dbReference>
<organism evidence="5 6">
    <name type="scientific">Aspergillus sydowii CBS 593.65</name>
    <dbReference type="NCBI Taxonomy" id="1036612"/>
    <lineage>
        <taxon>Eukaryota</taxon>
        <taxon>Fungi</taxon>
        <taxon>Dikarya</taxon>
        <taxon>Ascomycota</taxon>
        <taxon>Pezizomycotina</taxon>
        <taxon>Eurotiomycetes</taxon>
        <taxon>Eurotiomycetidae</taxon>
        <taxon>Eurotiales</taxon>
        <taxon>Aspergillaceae</taxon>
        <taxon>Aspergillus</taxon>
        <taxon>Aspergillus subgen. Nidulantes</taxon>
    </lineage>
</organism>
<sequence length="518" mass="57445">MFSILRSADPPRTRNAENNPIKYEGGRSSVTFSAPGSHYIMTHRIPPTSKENGVSIIEPPFHYHIYQDEFFHVRSGKGNFYRGVEKEPFAILSDEPGGQVTASVKAGNYHRFENATETQDLVVDIHLSPESYENEQQFFRNFFGYLDDCKMAKREPSIFQLLVFLHSADTPLAVPLPWEFLGRVASRILLTSAAYWGRVGDGNGVLHKRRVPYVSDATYLQTLDIWIPNQGIEGLATAADSSAGIPTRKGPWIVYIHGGAWRDPLVDSSSFEAAALRLLGKTSQEERPSIAGVASLNYRLSQHPLHPTHPSPPREPGAPVDAARTAKHPDHIRDVLAGISYLQNIGALRMGYILAGHSCGAMLAFQAAMDQKRWGLDGTISLQKPQVIVGLNGLYDLPRFLLRPDETHKDMAPIYDAFTRGAFGPDKEVWASACPTAVDDWGTEWPEGRKVVLAQSHTDELVPYSQTDQMKSHLTSRAGTQLKVQEVAATGKHNELWQSPEELVQILLAVVESFEGLD</sequence>
<dbReference type="PANTHER" id="PTHR48081">
    <property type="entry name" value="AB HYDROLASE SUPERFAMILY PROTEIN C4A8.06C"/>
    <property type="match status" value="1"/>
</dbReference>
<feature type="compositionally biased region" description="Pro residues" evidence="4">
    <location>
        <begin position="307"/>
        <end position="316"/>
    </location>
</feature>
<dbReference type="UniPathway" id="UPA00333">
    <property type="reaction ID" value="UER00454"/>
</dbReference>
<dbReference type="InterPro" id="IPR050300">
    <property type="entry name" value="GDXG_lipolytic_enzyme"/>
</dbReference>
<evidence type="ECO:0000256" key="2">
    <source>
        <dbReference type="ARBA" id="ARBA00023079"/>
    </source>
</evidence>
<dbReference type="PANTHER" id="PTHR48081:SF33">
    <property type="entry name" value="KYNURENINE FORMAMIDASE"/>
    <property type="match status" value="1"/>
</dbReference>
<keyword evidence="1 3" id="KW-0378">Hydrolase</keyword>
<dbReference type="CDD" id="cd02208">
    <property type="entry name" value="cupin_RmlC-like"/>
    <property type="match status" value="1"/>
</dbReference>
<comment type="pathway">
    <text evidence="3">Amino-acid degradation; L-tryptophan degradation via kynurenine pathway; L-kynurenine from L-tryptophan: step 2/2.</text>
</comment>
<evidence type="ECO:0000256" key="4">
    <source>
        <dbReference type="SAM" id="MobiDB-lite"/>
    </source>
</evidence>
<dbReference type="EMBL" id="KV878599">
    <property type="protein sequence ID" value="OJJ52758.1"/>
    <property type="molecule type" value="Genomic_DNA"/>
</dbReference>
<dbReference type="SUPFAM" id="SSF53474">
    <property type="entry name" value="alpha/beta-Hydrolases"/>
    <property type="match status" value="1"/>
</dbReference>
<keyword evidence="6" id="KW-1185">Reference proteome</keyword>
<dbReference type="Gene3D" id="3.40.50.1820">
    <property type="entry name" value="alpha/beta hydrolase"/>
    <property type="match status" value="1"/>
</dbReference>
<dbReference type="InterPro" id="IPR027519">
    <property type="entry name" value="KFase_ver/fungi-typ"/>
</dbReference>
<dbReference type="RefSeq" id="XP_040696564.1">
    <property type="nucleotide sequence ID" value="XM_040850129.1"/>
</dbReference>
<feature type="active site" evidence="3">
    <location>
        <position position="459"/>
    </location>
</feature>
<dbReference type="GO" id="GO:0004061">
    <property type="term" value="F:arylformamidase activity"/>
    <property type="evidence" value="ECO:0007669"/>
    <property type="project" value="UniProtKB-UniRule"/>
</dbReference>
<feature type="active site" description="Nucleophile" evidence="3">
    <location>
        <position position="358"/>
    </location>
</feature>
<gene>
    <name evidence="5" type="ORF">ASPSYDRAFT_62451</name>
</gene>
<comment type="subunit">
    <text evidence="3">Homodimer.</text>
</comment>
<dbReference type="AlphaFoldDB" id="A0A1L9T005"/>
<protein>
    <recommendedName>
        <fullName evidence="3">Kynurenine formamidase</fullName>
        <shortName evidence="3">KFA</shortName>
        <shortName evidence="3">KFase</shortName>
        <ecNumber evidence="3">3.5.1.9</ecNumber>
    </recommendedName>
    <alternativeName>
        <fullName evidence="3">Arylformamidase</fullName>
    </alternativeName>
    <alternativeName>
        <fullName evidence="3">N-formylkynurenine formamidase</fullName>
        <shortName evidence="3">FKF</shortName>
    </alternativeName>
</protein>
<comment type="function">
    <text evidence="3">Catalyzes the hydrolysis of N-formyl-L-kynurenine to L-kynurenine, the second step in the kynurenine pathway of tryptophan degradation. Kynurenine may be further oxidized to nicotinic acid, NAD(H) and NADP(H). Required for elimination of toxic metabolites.</text>
</comment>
<dbReference type="GeneID" id="63766202"/>
<feature type="region of interest" description="Disordered" evidence="4">
    <location>
        <begin position="1"/>
        <end position="28"/>
    </location>
</feature>
<dbReference type="Gene3D" id="2.60.120.10">
    <property type="entry name" value="Jelly Rolls"/>
    <property type="match status" value="1"/>
</dbReference>
<evidence type="ECO:0000313" key="5">
    <source>
        <dbReference type="EMBL" id="OJJ52758.1"/>
    </source>
</evidence>
<evidence type="ECO:0000256" key="1">
    <source>
        <dbReference type="ARBA" id="ARBA00022801"/>
    </source>
</evidence>
<comment type="domain">
    <text evidence="3">The main chain amide nitrogen atoms of the second glycine and its adjacent residue in the HGGXW motif define the oxyanion hole, and stabilize the oxyanion that forms during the nucleophilic attack by the catalytic serine during substrate cleavage.</text>
</comment>
<feature type="active site" evidence="3">
    <location>
        <position position="493"/>
    </location>
</feature>
<feature type="short sequence motif" description="HGGXW" evidence="3">
    <location>
        <begin position="257"/>
        <end position="261"/>
    </location>
</feature>
<name>A0A1L9T005_9EURO</name>
<dbReference type="OrthoDB" id="9976870at2759"/>
<dbReference type="GO" id="GO:0034354">
    <property type="term" value="P:'de novo' NAD+ biosynthetic process from L-tryptophan"/>
    <property type="evidence" value="ECO:0007669"/>
    <property type="project" value="UniProtKB-UniRule"/>
</dbReference>